<comment type="caution">
    <text evidence="1">The sequence shown here is derived from an EMBL/GenBank/DDBJ whole genome shotgun (WGS) entry which is preliminary data.</text>
</comment>
<proteinExistence type="predicted"/>
<name>A0A016U8Z8_9BILA</name>
<gene>
    <name evidence="1" type="primary">Acey_s0050.g2006</name>
    <name evidence="1" type="ORF">Y032_0050g2006</name>
</gene>
<dbReference type="Proteomes" id="UP000024635">
    <property type="component" value="Unassembled WGS sequence"/>
</dbReference>
<organism evidence="1 2">
    <name type="scientific">Ancylostoma ceylanicum</name>
    <dbReference type="NCBI Taxonomy" id="53326"/>
    <lineage>
        <taxon>Eukaryota</taxon>
        <taxon>Metazoa</taxon>
        <taxon>Ecdysozoa</taxon>
        <taxon>Nematoda</taxon>
        <taxon>Chromadorea</taxon>
        <taxon>Rhabditida</taxon>
        <taxon>Rhabditina</taxon>
        <taxon>Rhabditomorpha</taxon>
        <taxon>Strongyloidea</taxon>
        <taxon>Ancylostomatidae</taxon>
        <taxon>Ancylostomatinae</taxon>
        <taxon>Ancylostoma</taxon>
    </lineage>
</organism>
<reference evidence="2" key="1">
    <citation type="journal article" date="2015" name="Nat. Genet.">
        <title>The genome and transcriptome of the zoonotic hookworm Ancylostoma ceylanicum identify infection-specific gene families.</title>
        <authorList>
            <person name="Schwarz E.M."/>
            <person name="Hu Y."/>
            <person name="Antoshechkin I."/>
            <person name="Miller M.M."/>
            <person name="Sternberg P.W."/>
            <person name="Aroian R.V."/>
        </authorList>
    </citation>
    <scope>NUCLEOTIDE SEQUENCE</scope>
    <source>
        <strain evidence="2">HY135</strain>
    </source>
</reference>
<evidence type="ECO:0000313" key="1">
    <source>
        <dbReference type="EMBL" id="EYC11615.1"/>
    </source>
</evidence>
<dbReference type="OrthoDB" id="9991235at2759"/>
<accession>A0A016U8Z8</accession>
<sequence>MTLADKHLSYMGDDGVSYNLSEVTHNLEAYLKTTDAVLRDVCTLNFFGLQRNDPLGKVSFYFRLQFPRSKFAQ</sequence>
<dbReference type="EMBL" id="JARK01001386">
    <property type="protein sequence ID" value="EYC11615.1"/>
    <property type="molecule type" value="Genomic_DNA"/>
</dbReference>
<dbReference type="AlphaFoldDB" id="A0A016U8Z8"/>
<keyword evidence="2" id="KW-1185">Reference proteome</keyword>
<protein>
    <submittedName>
        <fullName evidence="1">Uncharacterized protein</fullName>
    </submittedName>
</protein>
<evidence type="ECO:0000313" key="2">
    <source>
        <dbReference type="Proteomes" id="UP000024635"/>
    </source>
</evidence>